<feature type="compositionally biased region" description="Low complexity" evidence="1">
    <location>
        <begin position="1"/>
        <end position="25"/>
    </location>
</feature>
<dbReference type="AlphaFoldDB" id="A0A1E7FMG1"/>
<dbReference type="Proteomes" id="UP000095751">
    <property type="component" value="Unassembled WGS sequence"/>
</dbReference>
<name>A0A1E7FMG1_9STRA</name>
<dbReference type="KEGG" id="fcy:FRACYDRAFT_235315"/>
<dbReference type="EMBL" id="KV784355">
    <property type="protein sequence ID" value="OEU19265.1"/>
    <property type="molecule type" value="Genomic_DNA"/>
</dbReference>
<feature type="compositionally biased region" description="Basic and acidic residues" evidence="1">
    <location>
        <begin position="59"/>
        <end position="69"/>
    </location>
</feature>
<proteinExistence type="predicted"/>
<evidence type="ECO:0008006" key="4">
    <source>
        <dbReference type="Google" id="ProtNLM"/>
    </source>
</evidence>
<reference evidence="2 3" key="1">
    <citation type="submission" date="2016-09" db="EMBL/GenBank/DDBJ databases">
        <title>Extensive genetic diversity and differential bi-allelic expression allows diatom success in the polar Southern Ocean.</title>
        <authorList>
            <consortium name="DOE Joint Genome Institute"/>
            <person name="Mock T."/>
            <person name="Otillar R.P."/>
            <person name="Strauss J."/>
            <person name="Dupont C."/>
            <person name="Frickenhaus S."/>
            <person name="Maumus F."/>
            <person name="Mcmullan M."/>
            <person name="Sanges R."/>
            <person name="Schmutz J."/>
            <person name="Toseland A."/>
            <person name="Valas R."/>
            <person name="Veluchamy A."/>
            <person name="Ward B.J."/>
            <person name="Allen A."/>
            <person name="Barry K."/>
            <person name="Falciatore A."/>
            <person name="Ferrante M."/>
            <person name="Fortunato A.E."/>
            <person name="Gloeckner G."/>
            <person name="Gruber A."/>
            <person name="Hipkin R."/>
            <person name="Janech M."/>
            <person name="Kroth P."/>
            <person name="Leese F."/>
            <person name="Lindquist E."/>
            <person name="Lyon B.R."/>
            <person name="Martin J."/>
            <person name="Mayer C."/>
            <person name="Parker M."/>
            <person name="Quesneville H."/>
            <person name="Raymond J."/>
            <person name="Uhlig C."/>
            <person name="Valentin K.U."/>
            <person name="Worden A.Z."/>
            <person name="Armbrust E.V."/>
            <person name="Bowler C."/>
            <person name="Green B."/>
            <person name="Moulton V."/>
            <person name="Van Oosterhout C."/>
            <person name="Grigoriev I."/>
        </authorList>
    </citation>
    <scope>NUCLEOTIDE SEQUENCE [LARGE SCALE GENOMIC DNA]</scope>
    <source>
        <strain evidence="2 3">CCMP1102</strain>
    </source>
</reference>
<dbReference type="NCBIfam" id="TIGR04256">
    <property type="entry name" value="GxxExxY"/>
    <property type="match status" value="1"/>
</dbReference>
<gene>
    <name evidence="2" type="ORF">FRACYDRAFT_235315</name>
</gene>
<sequence length="237" mass="27068">MKKISSPSPQRPRCSSSASKPSRNSNVKRVAIPSPSPQRPRCSSASKPPTRNSNVKPRVARDDQHDDVNNKFIGSMRNLSLVTKTSKSESKKNKVVIKEKVLTTTKIQIGSFVHQNLRTWTRTVFTTIGPNKKEIAYHIELKRLLLSKGFDVGYEVPLKYERQGEKTAVIRRVDLIISMPGISEQILIECKAKKKITKKDFEQVIFYRQHFGISDCYLVNFRPDPEVLRLKEEDDVC</sequence>
<evidence type="ECO:0000313" key="3">
    <source>
        <dbReference type="Proteomes" id="UP000095751"/>
    </source>
</evidence>
<evidence type="ECO:0000256" key="1">
    <source>
        <dbReference type="SAM" id="MobiDB-lite"/>
    </source>
</evidence>
<evidence type="ECO:0000313" key="2">
    <source>
        <dbReference type="EMBL" id="OEU19265.1"/>
    </source>
</evidence>
<accession>A0A1E7FMG1</accession>
<protein>
    <recommendedName>
        <fullName evidence="4">GxxExxY protein</fullName>
    </recommendedName>
</protein>
<dbReference type="Pfam" id="PF13366">
    <property type="entry name" value="PDDEXK_3"/>
    <property type="match status" value="1"/>
</dbReference>
<organism evidence="2 3">
    <name type="scientific">Fragilariopsis cylindrus CCMP1102</name>
    <dbReference type="NCBI Taxonomy" id="635003"/>
    <lineage>
        <taxon>Eukaryota</taxon>
        <taxon>Sar</taxon>
        <taxon>Stramenopiles</taxon>
        <taxon>Ochrophyta</taxon>
        <taxon>Bacillariophyta</taxon>
        <taxon>Bacillariophyceae</taxon>
        <taxon>Bacillariophycidae</taxon>
        <taxon>Bacillariales</taxon>
        <taxon>Bacillariaceae</taxon>
        <taxon>Fragilariopsis</taxon>
    </lineage>
</organism>
<dbReference type="OrthoDB" id="10596755at2759"/>
<keyword evidence="3" id="KW-1185">Reference proteome</keyword>
<dbReference type="InterPro" id="IPR026350">
    <property type="entry name" value="GxxExxY"/>
</dbReference>
<feature type="region of interest" description="Disordered" evidence="1">
    <location>
        <begin position="1"/>
        <end position="71"/>
    </location>
</feature>
<dbReference type="InParanoid" id="A0A1E7FMG1"/>